<dbReference type="Proteomes" id="UP000014500">
    <property type="component" value="Unassembled WGS sequence"/>
</dbReference>
<dbReference type="InterPro" id="IPR007110">
    <property type="entry name" value="Ig-like_dom"/>
</dbReference>
<keyword evidence="1" id="KW-1015">Disulfide bond</keyword>
<dbReference type="SUPFAM" id="SSF48726">
    <property type="entry name" value="Immunoglobulin"/>
    <property type="match status" value="1"/>
</dbReference>
<dbReference type="EMBL" id="JH431944">
    <property type="status" value="NOT_ANNOTATED_CDS"/>
    <property type="molecule type" value="Genomic_DNA"/>
</dbReference>
<dbReference type="EnsemblMetazoa" id="SMAR014111-RA">
    <property type="protein sequence ID" value="SMAR014111-PA"/>
    <property type="gene ID" value="SMAR014111"/>
</dbReference>
<organism evidence="3 4">
    <name type="scientific">Strigamia maritima</name>
    <name type="common">European centipede</name>
    <name type="synonym">Geophilus maritimus</name>
    <dbReference type="NCBI Taxonomy" id="126957"/>
    <lineage>
        <taxon>Eukaryota</taxon>
        <taxon>Metazoa</taxon>
        <taxon>Ecdysozoa</taxon>
        <taxon>Arthropoda</taxon>
        <taxon>Myriapoda</taxon>
        <taxon>Chilopoda</taxon>
        <taxon>Pleurostigmophora</taxon>
        <taxon>Geophilomorpha</taxon>
        <taxon>Linotaeniidae</taxon>
        <taxon>Strigamia</taxon>
    </lineage>
</organism>
<dbReference type="PROSITE" id="PS50835">
    <property type="entry name" value="IG_LIKE"/>
    <property type="match status" value="1"/>
</dbReference>
<protein>
    <recommendedName>
        <fullName evidence="2">Ig-like domain-containing protein</fullName>
    </recommendedName>
</protein>
<dbReference type="Pfam" id="PF08205">
    <property type="entry name" value="C2-set_2"/>
    <property type="match status" value="1"/>
</dbReference>
<accession>T1JJT1</accession>
<dbReference type="PANTHER" id="PTHR23278:SF19">
    <property type="entry name" value="OBSCURIN"/>
    <property type="match status" value="1"/>
</dbReference>
<dbReference type="InterPro" id="IPR036179">
    <property type="entry name" value="Ig-like_dom_sf"/>
</dbReference>
<dbReference type="InterPro" id="IPR013162">
    <property type="entry name" value="CD80_C2-set"/>
</dbReference>
<reference evidence="3" key="2">
    <citation type="submission" date="2015-02" db="UniProtKB">
        <authorList>
            <consortium name="EnsemblMetazoa"/>
        </authorList>
    </citation>
    <scope>IDENTIFICATION</scope>
</reference>
<evidence type="ECO:0000313" key="4">
    <source>
        <dbReference type="Proteomes" id="UP000014500"/>
    </source>
</evidence>
<dbReference type="STRING" id="126957.T1JJT1"/>
<proteinExistence type="predicted"/>
<dbReference type="AlphaFoldDB" id="T1JJT1"/>
<name>T1JJT1_STRMM</name>
<reference evidence="4" key="1">
    <citation type="submission" date="2011-05" db="EMBL/GenBank/DDBJ databases">
        <authorList>
            <person name="Richards S.R."/>
            <person name="Qu J."/>
            <person name="Jiang H."/>
            <person name="Jhangiani S.N."/>
            <person name="Agravi P."/>
            <person name="Goodspeed R."/>
            <person name="Gross S."/>
            <person name="Mandapat C."/>
            <person name="Jackson L."/>
            <person name="Mathew T."/>
            <person name="Pu L."/>
            <person name="Thornton R."/>
            <person name="Saada N."/>
            <person name="Wilczek-Boney K.B."/>
            <person name="Lee S."/>
            <person name="Kovar C."/>
            <person name="Wu Y."/>
            <person name="Scherer S.E."/>
            <person name="Worley K.C."/>
            <person name="Muzny D.M."/>
            <person name="Gibbs R."/>
        </authorList>
    </citation>
    <scope>NUCLEOTIDE SEQUENCE</scope>
    <source>
        <strain evidence="4">Brora</strain>
    </source>
</reference>
<sequence>MKASKLIVRGFISVVLSGRPPPRVTWWRASKLLQESSEVSSSGKVRSDLILPRLSRNDLNSNLTCQASNTNLTVPVSKIIMLDLNCEVKNAVICAL</sequence>
<dbReference type="eggNOG" id="KOG3515">
    <property type="taxonomic scope" value="Eukaryota"/>
</dbReference>
<dbReference type="HOGENOM" id="CLU_2362389_0_0_1"/>
<dbReference type="PANTHER" id="PTHR23278">
    <property type="entry name" value="SIDESTEP PROTEIN"/>
    <property type="match status" value="1"/>
</dbReference>
<dbReference type="OMA" id="VTLDMNC"/>
<keyword evidence="4" id="KW-1185">Reference proteome</keyword>
<evidence type="ECO:0000256" key="1">
    <source>
        <dbReference type="ARBA" id="ARBA00023157"/>
    </source>
</evidence>
<dbReference type="Gene3D" id="2.60.40.10">
    <property type="entry name" value="Immunoglobulins"/>
    <property type="match status" value="1"/>
</dbReference>
<feature type="domain" description="Ig-like" evidence="2">
    <location>
        <begin position="1"/>
        <end position="77"/>
    </location>
</feature>
<evidence type="ECO:0000259" key="2">
    <source>
        <dbReference type="PROSITE" id="PS50835"/>
    </source>
</evidence>
<dbReference type="PhylomeDB" id="T1JJT1"/>
<evidence type="ECO:0000313" key="3">
    <source>
        <dbReference type="EnsemblMetazoa" id="SMAR014111-PA"/>
    </source>
</evidence>
<dbReference type="CDD" id="cd00096">
    <property type="entry name" value="Ig"/>
    <property type="match status" value="1"/>
</dbReference>
<dbReference type="InterPro" id="IPR013783">
    <property type="entry name" value="Ig-like_fold"/>
</dbReference>